<reference evidence="1" key="1">
    <citation type="submission" date="2020-03" db="EMBL/GenBank/DDBJ databases">
        <title>The deep terrestrial virosphere.</title>
        <authorList>
            <person name="Holmfeldt K."/>
            <person name="Nilsson E."/>
            <person name="Simone D."/>
            <person name="Lopez-Fernandez M."/>
            <person name="Wu X."/>
            <person name="de Brujin I."/>
            <person name="Lundin D."/>
            <person name="Andersson A."/>
            <person name="Bertilsson S."/>
            <person name="Dopson M."/>
        </authorList>
    </citation>
    <scope>NUCLEOTIDE SEQUENCE</scope>
    <source>
        <strain evidence="2">MM415A03622</strain>
        <strain evidence="1">MM415B01966</strain>
    </source>
</reference>
<dbReference type="EMBL" id="MT141808">
    <property type="protein sequence ID" value="QJA70623.1"/>
    <property type="molecule type" value="Genomic_DNA"/>
</dbReference>
<proteinExistence type="predicted"/>
<name>A0A6M3IFN1_9ZZZZ</name>
<dbReference type="EMBL" id="MT141190">
    <property type="protein sequence ID" value="QJA55937.1"/>
    <property type="molecule type" value="Genomic_DNA"/>
</dbReference>
<gene>
    <name evidence="2" type="ORF">MM415A03622_0002</name>
    <name evidence="1" type="ORF">MM415B01966_0016</name>
</gene>
<dbReference type="AlphaFoldDB" id="A0A6M3IFN1"/>
<protein>
    <submittedName>
        <fullName evidence="1">Uncharacterized protein</fullName>
    </submittedName>
</protein>
<evidence type="ECO:0000313" key="2">
    <source>
        <dbReference type="EMBL" id="QJA70623.1"/>
    </source>
</evidence>
<organism evidence="1">
    <name type="scientific">viral metagenome</name>
    <dbReference type="NCBI Taxonomy" id="1070528"/>
    <lineage>
        <taxon>unclassified sequences</taxon>
        <taxon>metagenomes</taxon>
        <taxon>organismal metagenomes</taxon>
    </lineage>
</organism>
<accession>A0A6M3IFN1</accession>
<sequence>MESETETRIHYEVTKVLTKEEYELHNRGKSIFMTIEKKTYLIFTELDGMANSIICPDCGNPGKFNVSGVLVGNKSLFGVIRCGNCLSLLTCNFTEETKKELIRDLEIERNLIDEHWGEGFEENLKLQ</sequence>
<evidence type="ECO:0000313" key="1">
    <source>
        <dbReference type="EMBL" id="QJA55937.1"/>
    </source>
</evidence>